<comment type="similarity">
    <text evidence="2 4">Belongs to the trehalose phosphatase family.</text>
</comment>
<dbReference type="UniPathway" id="UPA00299"/>
<dbReference type="InterPro" id="IPR003337">
    <property type="entry name" value="Trehalose_PPase"/>
</dbReference>
<dbReference type="Gene3D" id="3.40.50.1000">
    <property type="entry name" value="HAD superfamily/HAD-like"/>
    <property type="match status" value="1"/>
</dbReference>
<protein>
    <recommendedName>
        <fullName evidence="4">Trehalose 6-phosphate phosphatase</fullName>
        <ecNumber evidence="4">3.1.3.12</ecNumber>
    </recommendedName>
</protein>
<evidence type="ECO:0000256" key="1">
    <source>
        <dbReference type="ARBA" id="ARBA00005199"/>
    </source>
</evidence>
<organism evidence="6 7">
    <name type="scientific">Novosphingobium chloroacetimidivorans</name>
    <dbReference type="NCBI Taxonomy" id="1428314"/>
    <lineage>
        <taxon>Bacteria</taxon>
        <taxon>Pseudomonadati</taxon>
        <taxon>Pseudomonadota</taxon>
        <taxon>Alphaproteobacteria</taxon>
        <taxon>Sphingomonadales</taxon>
        <taxon>Sphingomonadaceae</taxon>
        <taxon>Novosphingobium</taxon>
    </lineage>
</organism>
<dbReference type="EC" id="3.1.3.12" evidence="4"/>
<dbReference type="PANTHER" id="PTHR43768:SF3">
    <property type="entry name" value="TREHALOSE 6-PHOSPHATE PHOSPHATASE"/>
    <property type="match status" value="1"/>
</dbReference>
<dbReference type="PANTHER" id="PTHR43768">
    <property type="entry name" value="TREHALOSE 6-PHOSPHATE PHOSPHATASE"/>
    <property type="match status" value="1"/>
</dbReference>
<accession>A0A7W7K6Q3</accession>
<comment type="cofactor">
    <cofactor evidence="4">
        <name>Mg(2+)</name>
        <dbReference type="ChEBI" id="CHEBI:18420"/>
    </cofactor>
</comment>
<comment type="function">
    <text evidence="4">Removes the phosphate from trehalose 6-phosphate to produce free trehalose.</text>
</comment>
<keyword evidence="4" id="KW-0460">Magnesium</keyword>
<sequence length="258" mass="27354">MTIAISPHAPLPEDDMPLSRPPQLGAGTGLSLFLDFDGTLVEIADHPQDVVVPSDLPQALSALSERLEGRLAVISGRALATLDRLLGGVAIAMAGSHGGEFRPAGAVEVEPLADPLPRPVCQALDAFAQENGGLVFEAKPFSAAVHYRDRPQIGASLYDFAARLAAENGLTVKHGKMVVELSMPGSDKGTAVNRFMQMPPFAGTRPLFIGDDVTDEDAFAAVRRFDGGGVLVGPMRRTQALWRIDSVAAVHSWLEEQA</sequence>
<keyword evidence="4" id="KW-0479">Metal-binding</keyword>
<dbReference type="GO" id="GO:0046872">
    <property type="term" value="F:metal ion binding"/>
    <property type="evidence" value="ECO:0007669"/>
    <property type="project" value="UniProtKB-KW"/>
</dbReference>
<dbReference type="InterPro" id="IPR006379">
    <property type="entry name" value="HAD-SF_hydro_IIB"/>
</dbReference>
<keyword evidence="3 4" id="KW-0378">Hydrolase</keyword>
<dbReference type="GO" id="GO:0004805">
    <property type="term" value="F:trehalose-phosphatase activity"/>
    <property type="evidence" value="ECO:0007669"/>
    <property type="project" value="UniProtKB-EC"/>
</dbReference>
<name>A0A7W7K6Q3_9SPHN</name>
<evidence type="ECO:0000313" key="7">
    <source>
        <dbReference type="Proteomes" id="UP000555448"/>
    </source>
</evidence>
<evidence type="ECO:0000256" key="5">
    <source>
        <dbReference type="SAM" id="MobiDB-lite"/>
    </source>
</evidence>
<dbReference type="CDD" id="cd01627">
    <property type="entry name" value="HAD_TPP"/>
    <property type="match status" value="1"/>
</dbReference>
<comment type="pathway">
    <text evidence="1 4">Glycan biosynthesis; trehalose biosynthesis.</text>
</comment>
<dbReference type="InterPro" id="IPR044651">
    <property type="entry name" value="OTSB-like"/>
</dbReference>
<dbReference type="AlphaFoldDB" id="A0A7W7K6Q3"/>
<dbReference type="Gene3D" id="3.30.70.1020">
    <property type="entry name" value="Trehalose-6-phosphate phosphatase related protein, domain 2"/>
    <property type="match status" value="1"/>
</dbReference>
<evidence type="ECO:0000256" key="4">
    <source>
        <dbReference type="RuleBase" id="RU361117"/>
    </source>
</evidence>
<gene>
    <name evidence="6" type="ORF">HNO88_000567</name>
</gene>
<proteinExistence type="inferred from homology"/>
<dbReference type="GO" id="GO:0005992">
    <property type="term" value="P:trehalose biosynthetic process"/>
    <property type="evidence" value="ECO:0007669"/>
    <property type="project" value="UniProtKB-UniPathway"/>
</dbReference>
<feature type="region of interest" description="Disordered" evidence="5">
    <location>
        <begin position="1"/>
        <end position="22"/>
    </location>
</feature>
<dbReference type="InterPro" id="IPR036412">
    <property type="entry name" value="HAD-like_sf"/>
</dbReference>
<dbReference type="NCBIfam" id="TIGR01484">
    <property type="entry name" value="HAD-SF-IIB"/>
    <property type="match status" value="1"/>
</dbReference>
<reference evidence="6 7" key="1">
    <citation type="submission" date="2020-08" db="EMBL/GenBank/DDBJ databases">
        <title>Functional genomics of gut bacteria from endangered species of beetles.</title>
        <authorList>
            <person name="Carlos-Shanley C."/>
        </authorList>
    </citation>
    <scope>NUCLEOTIDE SEQUENCE [LARGE SCALE GENOMIC DNA]</scope>
    <source>
        <strain evidence="6 7">S00245</strain>
    </source>
</reference>
<dbReference type="Pfam" id="PF02358">
    <property type="entry name" value="Trehalose_PPase"/>
    <property type="match status" value="1"/>
</dbReference>
<evidence type="ECO:0000313" key="6">
    <source>
        <dbReference type="EMBL" id="MBB4857260.1"/>
    </source>
</evidence>
<dbReference type="RefSeq" id="WP_246381133.1">
    <property type="nucleotide sequence ID" value="NZ_JACHLR010000002.1"/>
</dbReference>
<dbReference type="Proteomes" id="UP000555448">
    <property type="component" value="Unassembled WGS sequence"/>
</dbReference>
<dbReference type="EMBL" id="JACHLR010000002">
    <property type="protein sequence ID" value="MBB4857260.1"/>
    <property type="molecule type" value="Genomic_DNA"/>
</dbReference>
<dbReference type="InterPro" id="IPR023214">
    <property type="entry name" value="HAD_sf"/>
</dbReference>
<dbReference type="SUPFAM" id="SSF56784">
    <property type="entry name" value="HAD-like"/>
    <property type="match status" value="1"/>
</dbReference>
<evidence type="ECO:0000256" key="3">
    <source>
        <dbReference type="ARBA" id="ARBA00022801"/>
    </source>
</evidence>
<comment type="catalytic activity">
    <reaction evidence="4">
        <text>alpha,alpha-trehalose 6-phosphate + H2O = alpha,alpha-trehalose + phosphate</text>
        <dbReference type="Rhea" id="RHEA:23420"/>
        <dbReference type="ChEBI" id="CHEBI:15377"/>
        <dbReference type="ChEBI" id="CHEBI:16551"/>
        <dbReference type="ChEBI" id="CHEBI:43474"/>
        <dbReference type="ChEBI" id="CHEBI:58429"/>
        <dbReference type="EC" id="3.1.3.12"/>
    </reaction>
</comment>
<comment type="caution">
    <text evidence="6">The sequence shown here is derived from an EMBL/GenBank/DDBJ whole genome shotgun (WGS) entry which is preliminary data.</text>
</comment>
<keyword evidence="7" id="KW-1185">Reference proteome</keyword>
<dbReference type="NCBIfam" id="TIGR00685">
    <property type="entry name" value="T6PP"/>
    <property type="match status" value="1"/>
</dbReference>
<evidence type="ECO:0000256" key="2">
    <source>
        <dbReference type="ARBA" id="ARBA00008770"/>
    </source>
</evidence>